<evidence type="ECO:0000313" key="3">
    <source>
        <dbReference type="Proteomes" id="UP001497644"/>
    </source>
</evidence>
<feature type="region of interest" description="Disordered" evidence="1">
    <location>
        <begin position="33"/>
        <end position="68"/>
    </location>
</feature>
<organism evidence="2 3">
    <name type="scientific">Lasius platythorax</name>
    <dbReference type="NCBI Taxonomy" id="488582"/>
    <lineage>
        <taxon>Eukaryota</taxon>
        <taxon>Metazoa</taxon>
        <taxon>Ecdysozoa</taxon>
        <taxon>Arthropoda</taxon>
        <taxon>Hexapoda</taxon>
        <taxon>Insecta</taxon>
        <taxon>Pterygota</taxon>
        <taxon>Neoptera</taxon>
        <taxon>Endopterygota</taxon>
        <taxon>Hymenoptera</taxon>
        <taxon>Apocrita</taxon>
        <taxon>Aculeata</taxon>
        <taxon>Formicoidea</taxon>
        <taxon>Formicidae</taxon>
        <taxon>Formicinae</taxon>
        <taxon>Lasius</taxon>
        <taxon>Lasius</taxon>
    </lineage>
</organism>
<accession>A0AAV2NDH0</accession>
<proteinExistence type="predicted"/>
<dbReference type="Proteomes" id="UP001497644">
    <property type="component" value="Chromosome 13"/>
</dbReference>
<gene>
    <name evidence="2" type="ORF">LPLAT_LOCUS3780</name>
</gene>
<evidence type="ECO:0000256" key="1">
    <source>
        <dbReference type="SAM" id="MobiDB-lite"/>
    </source>
</evidence>
<name>A0AAV2NDH0_9HYME</name>
<reference evidence="2" key="1">
    <citation type="submission" date="2024-04" db="EMBL/GenBank/DDBJ databases">
        <authorList>
            <consortium name="Molecular Ecology Group"/>
        </authorList>
    </citation>
    <scope>NUCLEOTIDE SEQUENCE</scope>
</reference>
<protein>
    <submittedName>
        <fullName evidence="2">Uncharacterized protein</fullName>
    </submittedName>
</protein>
<evidence type="ECO:0000313" key="2">
    <source>
        <dbReference type="EMBL" id="CAL1677824.1"/>
    </source>
</evidence>
<dbReference type="AlphaFoldDB" id="A0AAV2NDH0"/>
<dbReference type="EMBL" id="OZ034836">
    <property type="protein sequence ID" value="CAL1677824.1"/>
    <property type="molecule type" value="Genomic_DNA"/>
</dbReference>
<keyword evidence="3" id="KW-1185">Reference proteome</keyword>
<sequence length="68" mass="7320">MSFRASSRQPARELFISAGKLGSGVMALMAPLMAGRETEDKGRGARPGRPQGEQERYPSMALKRGRAG</sequence>